<organism evidence="2 3">
    <name type="scientific">Mesonia sediminis</name>
    <dbReference type="NCBI Taxonomy" id="1703946"/>
    <lineage>
        <taxon>Bacteria</taxon>
        <taxon>Pseudomonadati</taxon>
        <taxon>Bacteroidota</taxon>
        <taxon>Flavobacteriia</taxon>
        <taxon>Flavobacteriales</taxon>
        <taxon>Flavobacteriaceae</taxon>
        <taxon>Mesonia</taxon>
    </lineage>
</organism>
<keyword evidence="1" id="KW-1133">Transmembrane helix</keyword>
<dbReference type="Proteomes" id="UP001597357">
    <property type="component" value="Unassembled WGS sequence"/>
</dbReference>
<dbReference type="EMBL" id="JBHULZ010000023">
    <property type="protein sequence ID" value="MFD2697451.1"/>
    <property type="molecule type" value="Genomic_DNA"/>
</dbReference>
<keyword evidence="3" id="KW-1185">Reference proteome</keyword>
<comment type="caution">
    <text evidence="2">The sequence shown here is derived from an EMBL/GenBank/DDBJ whole genome shotgun (WGS) entry which is preliminary data.</text>
</comment>
<keyword evidence="1" id="KW-0472">Membrane</keyword>
<dbReference type="RefSeq" id="WP_379045323.1">
    <property type="nucleotide sequence ID" value="NZ_JBHULZ010000023.1"/>
</dbReference>
<proteinExistence type="predicted"/>
<evidence type="ECO:0000256" key="1">
    <source>
        <dbReference type="SAM" id="Phobius"/>
    </source>
</evidence>
<evidence type="ECO:0000313" key="2">
    <source>
        <dbReference type="EMBL" id="MFD2697451.1"/>
    </source>
</evidence>
<keyword evidence="1" id="KW-0812">Transmembrane</keyword>
<evidence type="ECO:0000313" key="3">
    <source>
        <dbReference type="Proteomes" id="UP001597357"/>
    </source>
</evidence>
<protein>
    <submittedName>
        <fullName evidence="2">Uncharacterized protein</fullName>
    </submittedName>
</protein>
<gene>
    <name evidence="2" type="ORF">ACFSQ0_05570</name>
</gene>
<reference evidence="3" key="1">
    <citation type="journal article" date="2019" name="Int. J. Syst. Evol. Microbiol.">
        <title>The Global Catalogue of Microorganisms (GCM) 10K type strain sequencing project: providing services to taxonomists for standard genome sequencing and annotation.</title>
        <authorList>
            <consortium name="The Broad Institute Genomics Platform"/>
            <consortium name="The Broad Institute Genome Sequencing Center for Infectious Disease"/>
            <person name="Wu L."/>
            <person name="Ma J."/>
        </authorList>
    </citation>
    <scope>NUCLEOTIDE SEQUENCE [LARGE SCALE GENOMIC DNA]</scope>
    <source>
        <strain evidence="3">KCTC 42255</strain>
    </source>
</reference>
<accession>A0ABW5SCA7</accession>
<name>A0ABW5SCA7_9FLAO</name>
<feature type="transmembrane region" description="Helical" evidence="1">
    <location>
        <begin position="6"/>
        <end position="28"/>
    </location>
</feature>
<sequence>MRNSDTFTFWVAAIVVLHFIVGFIWLIIKMSPKKSDKKRELEQDNE</sequence>